<evidence type="ECO:0000313" key="1">
    <source>
        <dbReference type="EMBL" id="MBX14845.1"/>
    </source>
</evidence>
<dbReference type="AlphaFoldDB" id="A0A2P2LA59"/>
<proteinExistence type="predicted"/>
<dbReference type="EMBL" id="GGEC01034361">
    <property type="protein sequence ID" value="MBX14845.1"/>
    <property type="molecule type" value="Transcribed_RNA"/>
</dbReference>
<reference evidence="1" key="1">
    <citation type="submission" date="2018-02" db="EMBL/GenBank/DDBJ databases">
        <title>Rhizophora mucronata_Transcriptome.</title>
        <authorList>
            <person name="Meera S.P."/>
            <person name="Sreeshan A."/>
            <person name="Augustine A."/>
        </authorList>
    </citation>
    <scope>NUCLEOTIDE SEQUENCE</scope>
    <source>
        <tissue evidence="1">Leaf</tissue>
    </source>
</reference>
<protein>
    <submittedName>
        <fullName evidence="1">Uncharacterized protein</fullName>
    </submittedName>
</protein>
<sequence length="25" mass="2823">MPSQVRIGFLHVNTLKLKFGHLLSS</sequence>
<accession>A0A2P2LA59</accession>
<organism evidence="1">
    <name type="scientific">Rhizophora mucronata</name>
    <name type="common">Asiatic mangrove</name>
    <dbReference type="NCBI Taxonomy" id="61149"/>
    <lineage>
        <taxon>Eukaryota</taxon>
        <taxon>Viridiplantae</taxon>
        <taxon>Streptophyta</taxon>
        <taxon>Embryophyta</taxon>
        <taxon>Tracheophyta</taxon>
        <taxon>Spermatophyta</taxon>
        <taxon>Magnoliopsida</taxon>
        <taxon>eudicotyledons</taxon>
        <taxon>Gunneridae</taxon>
        <taxon>Pentapetalae</taxon>
        <taxon>rosids</taxon>
        <taxon>fabids</taxon>
        <taxon>Malpighiales</taxon>
        <taxon>Rhizophoraceae</taxon>
        <taxon>Rhizophora</taxon>
    </lineage>
</organism>
<name>A0A2P2LA59_RHIMU</name>